<gene>
    <name evidence="1" type="ORF">HNR60_000649</name>
</gene>
<proteinExistence type="predicted"/>
<evidence type="ECO:0000313" key="2">
    <source>
        <dbReference type="Proteomes" id="UP000542353"/>
    </source>
</evidence>
<dbReference type="EMBL" id="JACHIH010000002">
    <property type="protein sequence ID" value="MBB5045914.1"/>
    <property type="molecule type" value="Genomic_DNA"/>
</dbReference>
<organism evidence="1 2">
    <name type="scientific">Rhodopseudomonas rhenobacensis</name>
    <dbReference type="NCBI Taxonomy" id="87461"/>
    <lineage>
        <taxon>Bacteria</taxon>
        <taxon>Pseudomonadati</taxon>
        <taxon>Pseudomonadota</taxon>
        <taxon>Alphaproteobacteria</taxon>
        <taxon>Hyphomicrobiales</taxon>
        <taxon>Nitrobacteraceae</taxon>
        <taxon>Rhodopseudomonas</taxon>
    </lineage>
</organism>
<reference evidence="1 2" key="1">
    <citation type="submission" date="2020-08" db="EMBL/GenBank/DDBJ databases">
        <title>Genomic Encyclopedia of Type Strains, Phase IV (KMG-IV): sequencing the most valuable type-strain genomes for metagenomic binning, comparative biology and taxonomic classification.</title>
        <authorList>
            <person name="Goeker M."/>
        </authorList>
    </citation>
    <scope>NUCLEOTIDE SEQUENCE [LARGE SCALE GENOMIC DNA]</scope>
    <source>
        <strain evidence="1 2">DSM 12706</strain>
    </source>
</reference>
<dbReference type="AlphaFoldDB" id="A0A7W7Z114"/>
<comment type="caution">
    <text evidence="1">The sequence shown here is derived from an EMBL/GenBank/DDBJ whole genome shotgun (WGS) entry which is preliminary data.</text>
</comment>
<name>A0A7W7Z114_9BRAD</name>
<dbReference type="RefSeq" id="WP_184254375.1">
    <property type="nucleotide sequence ID" value="NZ_JACHIH010000002.1"/>
</dbReference>
<evidence type="ECO:0000313" key="1">
    <source>
        <dbReference type="EMBL" id="MBB5045914.1"/>
    </source>
</evidence>
<keyword evidence="2" id="KW-1185">Reference proteome</keyword>
<sequence>MGDDEAEFDIERYRALLAQADDEQSRLALIELLIEENARDRMAADEARRQALSQAEIIRRLLGNHST</sequence>
<dbReference type="Proteomes" id="UP000542353">
    <property type="component" value="Unassembled WGS sequence"/>
</dbReference>
<protein>
    <submittedName>
        <fullName evidence="1">Uncharacterized protein</fullName>
    </submittedName>
</protein>
<accession>A0A7W7Z114</accession>